<keyword evidence="4" id="KW-1185">Reference proteome</keyword>
<evidence type="ECO:0000259" key="2">
    <source>
        <dbReference type="Pfam" id="PF17667"/>
    </source>
</evidence>
<organism evidence="3 4">
    <name type="scientific">Hypsizygus marmoreus</name>
    <name type="common">White beech mushroom</name>
    <name type="synonym">Agaricus marmoreus</name>
    <dbReference type="NCBI Taxonomy" id="39966"/>
    <lineage>
        <taxon>Eukaryota</taxon>
        <taxon>Fungi</taxon>
        <taxon>Dikarya</taxon>
        <taxon>Basidiomycota</taxon>
        <taxon>Agaricomycotina</taxon>
        <taxon>Agaricomycetes</taxon>
        <taxon>Agaricomycetidae</taxon>
        <taxon>Agaricales</taxon>
        <taxon>Tricholomatineae</taxon>
        <taxon>Lyophyllaceae</taxon>
        <taxon>Hypsizygus</taxon>
    </lineage>
</organism>
<dbReference type="EMBL" id="LUEZ02000096">
    <property type="protein sequence ID" value="RDB14858.1"/>
    <property type="molecule type" value="Genomic_DNA"/>
</dbReference>
<evidence type="ECO:0000313" key="4">
    <source>
        <dbReference type="Proteomes" id="UP000076154"/>
    </source>
</evidence>
<dbReference type="Proteomes" id="UP000076154">
    <property type="component" value="Unassembled WGS sequence"/>
</dbReference>
<proteinExistence type="predicted"/>
<feature type="compositionally biased region" description="Acidic residues" evidence="1">
    <location>
        <begin position="244"/>
        <end position="266"/>
    </location>
</feature>
<dbReference type="OrthoDB" id="5569250at2759"/>
<feature type="compositionally biased region" description="Basic and acidic residues" evidence="1">
    <location>
        <begin position="208"/>
        <end position="220"/>
    </location>
</feature>
<dbReference type="PANTHER" id="PTHR38248:SF2">
    <property type="entry name" value="FUNK1 11"/>
    <property type="match status" value="1"/>
</dbReference>
<gene>
    <name evidence="3" type="ORF">Hypma_016351</name>
</gene>
<feature type="region of interest" description="Disordered" evidence="1">
    <location>
        <begin position="208"/>
        <end position="266"/>
    </location>
</feature>
<feature type="domain" description="Fungal-type protein kinase" evidence="2">
    <location>
        <begin position="312"/>
        <end position="452"/>
    </location>
</feature>
<evidence type="ECO:0000313" key="3">
    <source>
        <dbReference type="EMBL" id="RDB14858.1"/>
    </source>
</evidence>
<evidence type="ECO:0000256" key="1">
    <source>
        <dbReference type="SAM" id="MobiDB-lite"/>
    </source>
</evidence>
<accession>A0A369IYR5</accession>
<comment type="caution">
    <text evidence="3">The sequence shown here is derived from an EMBL/GenBank/DDBJ whole genome shotgun (WGS) entry which is preliminary data.</text>
</comment>
<dbReference type="AlphaFoldDB" id="A0A369IYR5"/>
<name>A0A369IYR5_HYPMA</name>
<protein>
    <recommendedName>
        <fullName evidence="2">Fungal-type protein kinase domain-containing protein</fullName>
    </recommendedName>
</protein>
<feature type="domain" description="Fungal-type protein kinase" evidence="2">
    <location>
        <begin position="533"/>
        <end position="592"/>
    </location>
</feature>
<dbReference type="InterPro" id="IPR040976">
    <property type="entry name" value="Pkinase_fungal"/>
</dbReference>
<dbReference type="PANTHER" id="PTHR38248">
    <property type="entry name" value="FUNK1 6"/>
    <property type="match status" value="1"/>
</dbReference>
<dbReference type="Pfam" id="PF17667">
    <property type="entry name" value="Pkinase_fungal"/>
    <property type="match status" value="2"/>
</dbReference>
<reference evidence="3" key="1">
    <citation type="submission" date="2018-04" db="EMBL/GenBank/DDBJ databases">
        <title>Whole genome sequencing of Hypsizygus marmoreus.</title>
        <authorList>
            <person name="Choi I.-G."/>
            <person name="Min B."/>
            <person name="Kim J.-G."/>
            <person name="Kim S."/>
            <person name="Oh Y.-L."/>
            <person name="Kong W.-S."/>
            <person name="Park H."/>
            <person name="Jeong J."/>
            <person name="Song E.-S."/>
        </authorList>
    </citation>
    <scope>NUCLEOTIDE SEQUENCE [LARGE SCALE GENOMIC DNA]</scope>
    <source>
        <strain evidence="3">51987-8</strain>
    </source>
</reference>
<sequence length="695" mass="79617">MNSILSGIAGDIQQHDSCDFRTILSHFLWRGRNPGPDDAYDSAQLLQRCLDVVLPICNSPEILRVAREYCKTPATEPHRHSKLVEWFNMLLEELEKLEEGEADAGSVSPFHFLGGREASSRRVRFQCKATHTDSYTPAFDPDPSIVLSPAPRAPEGQPADASLDREQQCHWGEYLSVVTCEFVEEELQAPPEHYDTTLKHFIPCESDVRKVPSQRPKPEPVETPSPPKPKYLMRPSEMARLGLDCDETEDDDETEEDDEIEDDDETEVACRFGNCSCPPTPEPPEFNGLPPLIQNARYGADLLCRGMYTTHAITLLVVDDAVWVWWFDRQGAIQSTGINFAHDLPYFVVLLVAFQRFDLADWGVIEGFQSDPYDLKSNTTLQFRFPDSDVLTVIHPLKPVHCYFELTDRARRILGATEAYSSEKTLVFKSYWGEESRSSEAEIIKAAEDLHNEYVTGHIPQLIAHYEFGYLTTTIRCALGMQSNTTASHGIPRVLRVLLFKALLPIVRWSKSASRFLTLEPSTLMRLWVEWYRRVLNDFDLATLRNPGTGANLQHCGTVQFMAIDLLRSGNKIRHLYRHDLESFIWVLIWVVFNGTERYHQDVNEHWSNAGRSSVYKLDTLWMVRQLTVEDGMDRQQFDLAYELIFWLANAHIITRPRNSLERLDEDIFREFEDIVASKWAWDPPFVPMASSLPA</sequence>
<dbReference type="InParanoid" id="A0A369IYR5"/>